<comment type="caution">
    <text evidence="2">The sequence shown here is derived from an EMBL/GenBank/DDBJ whole genome shotgun (WGS) entry which is preliminary data.</text>
</comment>
<evidence type="ECO:0000256" key="1">
    <source>
        <dbReference type="SAM" id="SignalP"/>
    </source>
</evidence>
<protein>
    <submittedName>
        <fullName evidence="2">MalM family periplasmic protein</fullName>
    </submittedName>
</protein>
<name>A0A1B7JLB8_9GAMM</name>
<organism evidence="2 3">
    <name type="scientific">Providencia heimbachae ATCC 35613</name>
    <dbReference type="NCBI Taxonomy" id="1354272"/>
    <lineage>
        <taxon>Bacteria</taxon>
        <taxon>Pseudomonadati</taxon>
        <taxon>Pseudomonadota</taxon>
        <taxon>Gammaproteobacteria</taxon>
        <taxon>Enterobacterales</taxon>
        <taxon>Morganellaceae</taxon>
        <taxon>Providencia</taxon>
    </lineage>
</organism>
<sequence length="301" mass="32132">MKKKILALCLSMGLFAGLPVMSMAEVNIVPQDLSAAPNIATTALQQLSWTPVNPSEKSVVDLAKNGQTLNFANISGPVAAYSVPANMGELTISLTSDINRNQVYSPNVLVFDQDMTPFAYFPSRYFTYQEASVMASDSLKGTIKLTPALGQKQLYILVFTTPDDLTKTTTQLDPAKAYAKGVGNAIPDIPDPIAKHVTQGSVKLEVASNSNSSVLIGALFGSPKVAPVTVGETLPSQALQPVSKPVKQAPILSGTEDYFNQGIKQSIDKGDIDGALKLLDEAERLGSKTARDTFIQNVKKQ</sequence>
<reference evidence="2 3" key="1">
    <citation type="submission" date="2016-04" db="EMBL/GenBank/DDBJ databases">
        <title>ATOL: Assembling a taxonomically balanced genome-scale reconstruction of the evolutionary history of the Enterobacteriaceae.</title>
        <authorList>
            <person name="Plunkett G.III."/>
            <person name="Neeno-Eckwall E.C."/>
            <person name="Glasner J.D."/>
            <person name="Perna N.T."/>
        </authorList>
    </citation>
    <scope>NUCLEOTIDE SEQUENCE [LARGE SCALE GENOMIC DNA]</scope>
    <source>
        <strain evidence="2 3">ATCC 35613</strain>
    </source>
</reference>
<dbReference type="GO" id="GO:0042597">
    <property type="term" value="C:periplasmic space"/>
    <property type="evidence" value="ECO:0007669"/>
    <property type="project" value="InterPro"/>
</dbReference>
<dbReference type="EMBL" id="LXEW01000046">
    <property type="protein sequence ID" value="OAT48709.1"/>
    <property type="molecule type" value="Genomic_DNA"/>
</dbReference>
<dbReference type="PATRIC" id="fig|1354272.4.peg.3277"/>
<dbReference type="Pfam" id="PF07148">
    <property type="entry name" value="MalM"/>
    <property type="match status" value="1"/>
</dbReference>
<evidence type="ECO:0000313" key="3">
    <source>
        <dbReference type="Proteomes" id="UP000078224"/>
    </source>
</evidence>
<keyword evidence="3" id="KW-1185">Reference proteome</keyword>
<dbReference type="GO" id="GO:0008643">
    <property type="term" value="P:carbohydrate transport"/>
    <property type="evidence" value="ECO:0007669"/>
    <property type="project" value="InterPro"/>
</dbReference>
<dbReference type="InterPro" id="IPR010794">
    <property type="entry name" value="MalM"/>
</dbReference>
<accession>A0A1B7JLB8</accession>
<dbReference type="NCBIfam" id="NF007855">
    <property type="entry name" value="PRK10564.1"/>
    <property type="match status" value="1"/>
</dbReference>
<evidence type="ECO:0000313" key="2">
    <source>
        <dbReference type="EMBL" id="OAT48709.1"/>
    </source>
</evidence>
<feature type="chain" id="PRO_5008595387" evidence="1">
    <location>
        <begin position="25"/>
        <end position="301"/>
    </location>
</feature>
<gene>
    <name evidence="2" type="ORF">M998_3210</name>
</gene>
<feature type="signal peptide" evidence="1">
    <location>
        <begin position="1"/>
        <end position="24"/>
    </location>
</feature>
<keyword evidence="1" id="KW-0732">Signal</keyword>
<proteinExistence type="predicted"/>
<dbReference type="AlphaFoldDB" id="A0A1B7JLB8"/>
<dbReference type="Proteomes" id="UP000078224">
    <property type="component" value="Unassembled WGS sequence"/>
</dbReference>